<dbReference type="EMBL" id="CP000928">
    <property type="protein sequence ID" value="ABZ74274.1"/>
    <property type="molecule type" value="Genomic_DNA"/>
</dbReference>
<dbReference type="PROSITE" id="PS51352">
    <property type="entry name" value="THIOREDOXIN_2"/>
    <property type="match status" value="1"/>
</dbReference>
<evidence type="ECO:0000256" key="4">
    <source>
        <dbReference type="ARBA" id="ARBA00022862"/>
    </source>
</evidence>
<evidence type="ECO:0000256" key="7">
    <source>
        <dbReference type="ARBA" id="ARBA00023284"/>
    </source>
</evidence>
<gene>
    <name evidence="13" type="ordered locus">Caul_5154</name>
</gene>
<evidence type="ECO:0000256" key="10">
    <source>
        <dbReference type="ARBA" id="ARBA00042639"/>
    </source>
</evidence>
<dbReference type="SUPFAM" id="SSF52833">
    <property type="entry name" value="Thioredoxin-like"/>
    <property type="match status" value="1"/>
</dbReference>
<dbReference type="GO" id="GO:0008379">
    <property type="term" value="F:thioredoxin peroxidase activity"/>
    <property type="evidence" value="ECO:0007669"/>
    <property type="project" value="TreeGrafter"/>
</dbReference>
<dbReference type="InterPro" id="IPR036249">
    <property type="entry name" value="Thioredoxin-like_sf"/>
</dbReference>
<dbReference type="GO" id="GO:0034599">
    <property type="term" value="P:cellular response to oxidative stress"/>
    <property type="evidence" value="ECO:0007669"/>
    <property type="project" value="TreeGrafter"/>
</dbReference>
<dbReference type="InterPro" id="IPR050924">
    <property type="entry name" value="Peroxiredoxin_BCP/PrxQ"/>
</dbReference>
<dbReference type="AlphaFoldDB" id="B0T999"/>
<evidence type="ECO:0000256" key="3">
    <source>
        <dbReference type="ARBA" id="ARBA00022559"/>
    </source>
</evidence>
<dbReference type="OrthoDB" id="9809746at2"/>
<dbReference type="Gene3D" id="3.40.30.10">
    <property type="entry name" value="Glutaredoxin"/>
    <property type="match status" value="1"/>
</dbReference>
<dbReference type="EC" id="1.11.1.24" evidence="2"/>
<evidence type="ECO:0000256" key="8">
    <source>
        <dbReference type="ARBA" id="ARBA00032824"/>
    </source>
</evidence>
<comment type="function">
    <text evidence="1">Thiol-specific peroxidase that catalyzes the reduction of hydrogen peroxide and organic hydroperoxides to water and alcohols, respectively. Plays a role in cell protection against oxidative stress by detoxifying peroxides and as sensor of hydrogen peroxide-mediated signaling events.</text>
</comment>
<keyword evidence="7" id="KW-0676">Redox-active center</keyword>
<evidence type="ECO:0000256" key="6">
    <source>
        <dbReference type="ARBA" id="ARBA00023157"/>
    </source>
</evidence>
<evidence type="ECO:0000256" key="11">
    <source>
        <dbReference type="ARBA" id="ARBA00049091"/>
    </source>
</evidence>
<organism evidence="13">
    <name type="scientific">Caulobacter sp. (strain K31)</name>
    <dbReference type="NCBI Taxonomy" id="366602"/>
    <lineage>
        <taxon>Bacteria</taxon>
        <taxon>Pseudomonadati</taxon>
        <taxon>Pseudomonadota</taxon>
        <taxon>Alphaproteobacteria</taxon>
        <taxon>Caulobacterales</taxon>
        <taxon>Caulobacteraceae</taxon>
        <taxon>Caulobacter</taxon>
    </lineage>
</organism>
<evidence type="ECO:0000256" key="1">
    <source>
        <dbReference type="ARBA" id="ARBA00003330"/>
    </source>
</evidence>
<keyword evidence="4" id="KW-0049">Antioxidant</keyword>
<dbReference type="InterPro" id="IPR000866">
    <property type="entry name" value="AhpC/TSA"/>
</dbReference>
<evidence type="ECO:0000256" key="5">
    <source>
        <dbReference type="ARBA" id="ARBA00023002"/>
    </source>
</evidence>
<dbReference type="GO" id="GO:0005737">
    <property type="term" value="C:cytoplasm"/>
    <property type="evidence" value="ECO:0007669"/>
    <property type="project" value="TreeGrafter"/>
</dbReference>
<comment type="catalytic activity">
    <reaction evidence="11">
        <text>a hydroperoxide + [thioredoxin]-dithiol = an alcohol + [thioredoxin]-disulfide + H2O</text>
        <dbReference type="Rhea" id="RHEA:62620"/>
        <dbReference type="Rhea" id="RHEA-COMP:10698"/>
        <dbReference type="Rhea" id="RHEA-COMP:10700"/>
        <dbReference type="ChEBI" id="CHEBI:15377"/>
        <dbReference type="ChEBI" id="CHEBI:29950"/>
        <dbReference type="ChEBI" id="CHEBI:30879"/>
        <dbReference type="ChEBI" id="CHEBI:35924"/>
        <dbReference type="ChEBI" id="CHEBI:50058"/>
        <dbReference type="EC" id="1.11.1.24"/>
    </reaction>
</comment>
<dbReference type="CDD" id="cd02970">
    <property type="entry name" value="PRX_like2"/>
    <property type="match status" value="1"/>
</dbReference>
<geneLocation type="plasmid" evidence="13">
    <name>pCAUL01</name>
</geneLocation>
<evidence type="ECO:0000313" key="13">
    <source>
        <dbReference type="EMBL" id="ABZ74274.1"/>
    </source>
</evidence>
<dbReference type="Pfam" id="PF00578">
    <property type="entry name" value="AhpC-TSA"/>
    <property type="match status" value="1"/>
</dbReference>
<accession>B0T999</accession>
<dbReference type="PANTHER" id="PTHR42801:SF7">
    <property type="entry name" value="SLL1159 PROTEIN"/>
    <property type="match status" value="1"/>
</dbReference>
<evidence type="ECO:0000256" key="2">
    <source>
        <dbReference type="ARBA" id="ARBA00013017"/>
    </source>
</evidence>
<keyword evidence="13" id="KW-0614">Plasmid</keyword>
<name>B0T999_CAUSK</name>
<feature type="domain" description="Thioredoxin" evidence="12">
    <location>
        <begin position="44"/>
        <end position="217"/>
    </location>
</feature>
<reference evidence="13" key="1">
    <citation type="submission" date="2008-01" db="EMBL/GenBank/DDBJ databases">
        <title>Complete sequence of plasmid1 pCAUL01 of Caulobacter sp. K31.</title>
        <authorList>
            <consortium name="US DOE Joint Genome Institute"/>
            <person name="Copeland A."/>
            <person name="Lucas S."/>
            <person name="Lapidus A."/>
            <person name="Barry K."/>
            <person name="Glavina del Rio T."/>
            <person name="Dalin E."/>
            <person name="Tice H."/>
            <person name="Pitluck S."/>
            <person name="Bruce D."/>
            <person name="Goodwin L."/>
            <person name="Thompson L.S."/>
            <person name="Brettin T."/>
            <person name="Detter J.C."/>
            <person name="Han C."/>
            <person name="Schmutz J."/>
            <person name="Larimer F."/>
            <person name="Land M."/>
            <person name="Hauser L."/>
            <person name="Kyrpides N."/>
            <person name="Kim E."/>
            <person name="Stephens C."/>
            <person name="Richardson P."/>
        </authorList>
    </citation>
    <scope>NUCLEOTIDE SEQUENCE [LARGE SCALE GENOMIC DNA]</scope>
    <source>
        <plasmid evidence="13">K31</plasmid>
        <plasmid evidence="13">pCAUL01</plasmid>
    </source>
</reference>
<keyword evidence="3" id="KW-0575">Peroxidase</keyword>
<dbReference type="HOGENOM" id="CLU_042529_5_0_5"/>
<protein>
    <recommendedName>
        <fullName evidence="2">thioredoxin-dependent peroxiredoxin</fullName>
        <ecNumber evidence="2">1.11.1.24</ecNumber>
    </recommendedName>
    <alternativeName>
        <fullName evidence="8">Thioredoxin peroxidase</fullName>
    </alternativeName>
    <alternativeName>
        <fullName evidence="10">Thioredoxin-dependent peroxiredoxin Bcp</fullName>
    </alternativeName>
</protein>
<dbReference type="PANTHER" id="PTHR42801">
    <property type="entry name" value="THIOREDOXIN-DEPENDENT PEROXIDE REDUCTASE"/>
    <property type="match status" value="1"/>
</dbReference>
<dbReference type="InterPro" id="IPR013766">
    <property type="entry name" value="Thioredoxin_domain"/>
</dbReference>
<sequence length="217" mass="23544">MALQDKLDALKLDFETNIAPPPVVEGLHRAVAELIASGAPDRALKAGDVAPAFTLPDENGKPVSSKDLLARGPLVVSFYRGVWCPYCNLELAALEAARAEIEARGATLVSISMQTPVNSRKAARNNNVGFSILSDQGGEVTNQYGVRWHAPDYLQEIHKAVGADLTQFNGDDSWNLAMPARYVIGTDGVIVFAEVNADYTQRPDPSELFPVLDRLRQ</sequence>
<dbReference type="GO" id="GO:0045454">
    <property type="term" value="P:cell redox homeostasis"/>
    <property type="evidence" value="ECO:0007669"/>
    <property type="project" value="TreeGrafter"/>
</dbReference>
<keyword evidence="6" id="KW-1015">Disulfide bond</keyword>
<evidence type="ECO:0000256" key="9">
    <source>
        <dbReference type="ARBA" id="ARBA00038489"/>
    </source>
</evidence>
<keyword evidence="5" id="KW-0560">Oxidoreductase</keyword>
<proteinExistence type="inferred from homology"/>
<comment type="similarity">
    <text evidence="9">Belongs to the peroxiredoxin family. BCP/PrxQ subfamily.</text>
</comment>
<dbReference type="KEGG" id="cak:Caul_5154"/>
<evidence type="ECO:0000259" key="12">
    <source>
        <dbReference type="PROSITE" id="PS51352"/>
    </source>
</evidence>